<accession>A0ABQ9ZIR4</accession>
<reference evidence="2 3" key="1">
    <citation type="journal article" date="2023" name="Nucleic Acids Res.">
        <title>The hologenome of Daphnia magna reveals possible DNA methylation and microbiome-mediated evolution of the host genome.</title>
        <authorList>
            <person name="Chaturvedi A."/>
            <person name="Li X."/>
            <person name="Dhandapani V."/>
            <person name="Marshall H."/>
            <person name="Kissane S."/>
            <person name="Cuenca-Cambronero M."/>
            <person name="Asole G."/>
            <person name="Calvet F."/>
            <person name="Ruiz-Romero M."/>
            <person name="Marangio P."/>
            <person name="Guigo R."/>
            <person name="Rago D."/>
            <person name="Mirbahai L."/>
            <person name="Eastwood N."/>
            <person name="Colbourne J.K."/>
            <person name="Zhou J."/>
            <person name="Mallon E."/>
            <person name="Orsini L."/>
        </authorList>
    </citation>
    <scope>NUCLEOTIDE SEQUENCE [LARGE SCALE GENOMIC DNA]</scope>
    <source>
        <strain evidence="2">LRV0_1</strain>
    </source>
</reference>
<feature type="transmembrane region" description="Helical" evidence="1">
    <location>
        <begin position="52"/>
        <end position="75"/>
    </location>
</feature>
<sequence length="79" mass="8916">MLNFLGCQFPLASLRMTATTNPGRRARGEEDFLTRKIHRLEFLMILKASGHACHLAVGASTTLTFMYLFCCLVYTNENT</sequence>
<keyword evidence="1" id="KW-1133">Transmembrane helix</keyword>
<dbReference type="EMBL" id="JAOYFB010000004">
    <property type="protein sequence ID" value="KAK4012811.1"/>
    <property type="molecule type" value="Genomic_DNA"/>
</dbReference>
<proteinExistence type="predicted"/>
<keyword evidence="1" id="KW-0812">Transmembrane</keyword>
<gene>
    <name evidence="2" type="ORF">OUZ56_025067</name>
</gene>
<protein>
    <submittedName>
        <fullName evidence="2">Uncharacterized protein</fullName>
    </submittedName>
</protein>
<dbReference type="Proteomes" id="UP001234178">
    <property type="component" value="Unassembled WGS sequence"/>
</dbReference>
<keyword evidence="3" id="KW-1185">Reference proteome</keyword>
<keyword evidence="1" id="KW-0472">Membrane</keyword>
<evidence type="ECO:0000313" key="2">
    <source>
        <dbReference type="EMBL" id="KAK4012811.1"/>
    </source>
</evidence>
<name>A0ABQ9ZIR4_9CRUS</name>
<evidence type="ECO:0000256" key="1">
    <source>
        <dbReference type="SAM" id="Phobius"/>
    </source>
</evidence>
<evidence type="ECO:0000313" key="3">
    <source>
        <dbReference type="Proteomes" id="UP001234178"/>
    </source>
</evidence>
<organism evidence="2 3">
    <name type="scientific">Daphnia magna</name>
    <dbReference type="NCBI Taxonomy" id="35525"/>
    <lineage>
        <taxon>Eukaryota</taxon>
        <taxon>Metazoa</taxon>
        <taxon>Ecdysozoa</taxon>
        <taxon>Arthropoda</taxon>
        <taxon>Crustacea</taxon>
        <taxon>Branchiopoda</taxon>
        <taxon>Diplostraca</taxon>
        <taxon>Cladocera</taxon>
        <taxon>Anomopoda</taxon>
        <taxon>Daphniidae</taxon>
        <taxon>Daphnia</taxon>
    </lineage>
</organism>
<comment type="caution">
    <text evidence="2">The sequence shown here is derived from an EMBL/GenBank/DDBJ whole genome shotgun (WGS) entry which is preliminary data.</text>
</comment>